<dbReference type="AlphaFoldDB" id="A0A1H8LRN1"/>
<dbReference type="GO" id="GO:0015920">
    <property type="term" value="P:lipopolysaccharide transport"/>
    <property type="evidence" value="ECO:0007669"/>
    <property type="project" value="TreeGrafter"/>
</dbReference>
<feature type="transmembrane region" description="Helical" evidence="6">
    <location>
        <begin position="304"/>
        <end position="326"/>
    </location>
</feature>
<dbReference type="GO" id="GO:0043190">
    <property type="term" value="C:ATP-binding cassette (ABC) transporter complex"/>
    <property type="evidence" value="ECO:0007669"/>
    <property type="project" value="InterPro"/>
</dbReference>
<dbReference type="EMBL" id="FODO01000004">
    <property type="protein sequence ID" value="SEO07802.1"/>
    <property type="molecule type" value="Genomic_DNA"/>
</dbReference>
<feature type="transmembrane region" description="Helical" evidence="6">
    <location>
        <begin position="274"/>
        <end position="292"/>
    </location>
</feature>
<dbReference type="NCBIfam" id="TIGR04408">
    <property type="entry name" value="LptG_lptG"/>
    <property type="match status" value="1"/>
</dbReference>
<dbReference type="Proteomes" id="UP000198814">
    <property type="component" value="Unassembled WGS sequence"/>
</dbReference>
<feature type="transmembrane region" description="Helical" evidence="6">
    <location>
        <begin position="60"/>
        <end position="81"/>
    </location>
</feature>
<evidence type="ECO:0000256" key="1">
    <source>
        <dbReference type="ARBA" id="ARBA00004651"/>
    </source>
</evidence>
<proteinExistence type="predicted"/>
<evidence type="ECO:0000313" key="7">
    <source>
        <dbReference type="EMBL" id="SEO07802.1"/>
    </source>
</evidence>
<dbReference type="PANTHER" id="PTHR33529:SF2">
    <property type="entry name" value="LIPOPOLYSACCHARIDE EXPORT SYSTEM PERMEASE PROTEIN LPTG"/>
    <property type="match status" value="1"/>
</dbReference>
<evidence type="ECO:0000256" key="3">
    <source>
        <dbReference type="ARBA" id="ARBA00022692"/>
    </source>
</evidence>
<reference evidence="8" key="1">
    <citation type="submission" date="2016-10" db="EMBL/GenBank/DDBJ databases">
        <authorList>
            <person name="Varghese N."/>
            <person name="Submissions S."/>
        </authorList>
    </citation>
    <scope>NUCLEOTIDE SEQUENCE [LARGE SCALE GENOMIC DNA]</scope>
    <source>
        <strain evidence="8">Nm76</strain>
    </source>
</reference>
<comment type="subcellular location">
    <subcellularLocation>
        <location evidence="1">Cell membrane</location>
        <topology evidence="1">Multi-pass membrane protein</topology>
    </subcellularLocation>
</comment>
<evidence type="ECO:0000256" key="5">
    <source>
        <dbReference type="ARBA" id="ARBA00023136"/>
    </source>
</evidence>
<keyword evidence="5 6" id="KW-0472">Membrane</keyword>
<dbReference type="RefSeq" id="WP_090316531.1">
    <property type="nucleotide sequence ID" value="NZ_FNOE01000004.1"/>
</dbReference>
<evidence type="ECO:0000256" key="2">
    <source>
        <dbReference type="ARBA" id="ARBA00022475"/>
    </source>
</evidence>
<feature type="transmembrane region" description="Helical" evidence="6">
    <location>
        <begin position="7"/>
        <end position="29"/>
    </location>
</feature>
<organism evidence="7 8">
    <name type="scientific">Nitrosomonas oligotropha</name>
    <dbReference type="NCBI Taxonomy" id="42354"/>
    <lineage>
        <taxon>Bacteria</taxon>
        <taxon>Pseudomonadati</taxon>
        <taxon>Pseudomonadota</taxon>
        <taxon>Betaproteobacteria</taxon>
        <taxon>Nitrosomonadales</taxon>
        <taxon>Nitrosomonadaceae</taxon>
        <taxon>Nitrosomonas</taxon>
    </lineage>
</organism>
<evidence type="ECO:0000313" key="8">
    <source>
        <dbReference type="Proteomes" id="UP000198814"/>
    </source>
</evidence>
<protein>
    <submittedName>
        <fullName evidence="7">Lipopolysaccharide export system permease protein</fullName>
    </submittedName>
</protein>
<keyword evidence="4 6" id="KW-1133">Transmembrane helix</keyword>
<name>A0A1H8LRN1_9PROT</name>
<evidence type="ECO:0000256" key="6">
    <source>
        <dbReference type="SAM" id="Phobius"/>
    </source>
</evidence>
<dbReference type="GO" id="GO:0055085">
    <property type="term" value="P:transmembrane transport"/>
    <property type="evidence" value="ECO:0007669"/>
    <property type="project" value="InterPro"/>
</dbReference>
<accession>A0A1H8LRN1</accession>
<dbReference type="PANTHER" id="PTHR33529">
    <property type="entry name" value="SLR0882 PROTEIN-RELATED"/>
    <property type="match status" value="1"/>
</dbReference>
<dbReference type="InterPro" id="IPR030923">
    <property type="entry name" value="LptG"/>
</dbReference>
<feature type="transmembrane region" description="Helical" evidence="6">
    <location>
        <begin position="332"/>
        <end position="350"/>
    </location>
</feature>
<dbReference type="InterPro" id="IPR005495">
    <property type="entry name" value="LptG/LptF_permease"/>
</dbReference>
<keyword evidence="3 6" id="KW-0812">Transmembrane</keyword>
<keyword evidence="2" id="KW-1003">Cell membrane</keyword>
<feature type="transmembrane region" description="Helical" evidence="6">
    <location>
        <begin position="93"/>
        <end position="116"/>
    </location>
</feature>
<evidence type="ECO:0000256" key="4">
    <source>
        <dbReference type="ARBA" id="ARBA00022989"/>
    </source>
</evidence>
<keyword evidence="8" id="KW-1185">Reference proteome</keyword>
<dbReference type="Pfam" id="PF03739">
    <property type="entry name" value="LptF_LptG"/>
    <property type="match status" value="1"/>
</dbReference>
<sequence>MIIYRYIAYQVLIGFVMSTAILLPLFSFFDLLDQLDDVGRGTYHAKDAFLYTAMILPRRFIQIAPFIASLGTVVALGKLAVNSELIAMRIAGISPLHISFAPLSVGIALLLIVAILEQFVAPQLQQKAITNRAIALEQSAELGKNLGIWTRNEHNILRIGMIVHNKRAADIEILHLSAEDLLLTHTIAEYADIVEDQVWELSNAVIRTFHDDGRISVSHASSIRWPSFVNPEDIATLTKPPESLSPLELVRHVEFLRSTGQEADSYALALWRKAGGAIMTVAMLLLSVPLVFGSIRSGLSNKLILAALIGLAVYLLDQIIANAGLILRLNPALVALAPGLMLIALAALWLRRTS</sequence>
<gene>
    <name evidence="7" type="ORF">SAMN05216333_10438</name>
</gene>
<dbReference type="OrthoDB" id="9776227at2"/>
<dbReference type="STRING" id="42354.SAMN05216333_10438"/>